<evidence type="ECO:0000313" key="2">
    <source>
        <dbReference type="Proteomes" id="UP000004169"/>
    </source>
</evidence>
<comment type="caution">
    <text evidence="1">The sequence shown here is derived from an EMBL/GenBank/DDBJ whole genome shotgun (WGS) entry which is preliminary data.</text>
</comment>
<name>H8FWV9_MAGML</name>
<gene>
    <name evidence="1" type="ORF">PHAMO_490010</name>
</gene>
<organism evidence="1 2">
    <name type="scientific">Magnetospirillum molischianum DSM 120</name>
    <dbReference type="NCBI Taxonomy" id="1150626"/>
    <lineage>
        <taxon>Bacteria</taxon>
        <taxon>Pseudomonadati</taxon>
        <taxon>Pseudomonadota</taxon>
        <taxon>Alphaproteobacteria</taxon>
        <taxon>Rhodospirillales</taxon>
        <taxon>Rhodospirillaceae</taxon>
        <taxon>Magnetospirillum</taxon>
    </lineage>
</organism>
<proteinExistence type="predicted"/>
<protein>
    <submittedName>
        <fullName evidence="1">Uncharacterized protein</fullName>
    </submittedName>
</protein>
<dbReference type="AlphaFoldDB" id="H8FWV9"/>
<keyword evidence="2" id="KW-1185">Reference proteome</keyword>
<accession>H8FWV9</accession>
<sequence>MRQQFALALARGVVRLGDLFALLLKCGRLFHPLGLIGFRVRLPLQAVAVWGGRGLFGHKLSKSHLVAPAGPCQQVFISAPIGGIISLWMGP</sequence>
<dbReference type="Proteomes" id="UP000004169">
    <property type="component" value="Unassembled WGS sequence"/>
</dbReference>
<reference evidence="1 2" key="1">
    <citation type="journal article" date="2012" name="J. Bacteriol.">
        <title>Draft Genome Sequence of the Purple Photosynthetic Bacterium Phaeospirillum molischianum DSM120, a Particularly Versatile Bacterium.</title>
        <authorList>
            <person name="Duquesne K."/>
            <person name="Prima V."/>
            <person name="Ji B."/>
            <person name="Rouy Z."/>
            <person name="Medigue C."/>
            <person name="Talla E."/>
            <person name="Sturgis J.N."/>
        </authorList>
    </citation>
    <scope>NUCLEOTIDE SEQUENCE [LARGE SCALE GENOMIC DNA]</scope>
    <source>
        <strain evidence="2">DSM120</strain>
    </source>
</reference>
<evidence type="ECO:0000313" key="1">
    <source>
        <dbReference type="EMBL" id="CCG42847.1"/>
    </source>
</evidence>
<dbReference type="EMBL" id="CAHP01000044">
    <property type="protein sequence ID" value="CCG42847.1"/>
    <property type="molecule type" value="Genomic_DNA"/>
</dbReference>